<comment type="caution">
    <text evidence="2">The sequence shown here is derived from an EMBL/GenBank/DDBJ whole genome shotgun (WGS) entry which is preliminary data.</text>
</comment>
<reference evidence="2 3" key="1">
    <citation type="submission" date="2019-07" db="EMBL/GenBank/DDBJ databases">
        <title>Allobacillus sp. nov. SKP isolated from shrimp paste of Euphausiacea.</title>
        <authorList>
            <person name="Kanchanasin P."/>
            <person name="Tanasupawat S."/>
            <person name="Shi W."/>
            <person name="Wu L."/>
            <person name="Ma J."/>
        </authorList>
    </citation>
    <scope>NUCLEOTIDE SEQUENCE [LARGE SCALE GENOMIC DNA]</scope>
    <source>
        <strain evidence="2 3">SKP4-8</strain>
    </source>
</reference>
<keyword evidence="1" id="KW-0472">Membrane</keyword>
<dbReference type="InterPro" id="IPR021324">
    <property type="entry name" value="DUF2929"/>
</dbReference>
<evidence type="ECO:0000256" key="1">
    <source>
        <dbReference type="SAM" id="Phobius"/>
    </source>
</evidence>
<proteinExistence type="predicted"/>
<dbReference type="RefSeq" id="WP_144088603.1">
    <property type="nucleotide sequence ID" value="NZ_VMHE01000009.1"/>
</dbReference>
<protein>
    <submittedName>
        <fullName evidence="2">DUF2929 family protein</fullName>
    </submittedName>
</protein>
<dbReference type="OrthoDB" id="2440739at2"/>
<dbReference type="Proteomes" id="UP000316425">
    <property type="component" value="Unassembled WGS sequence"/>
</dbReference>
<accession>A0A556PMF3</accession>
<feature type="transmembrane region" description="Helical" evidence="1">
    <location>
        <begin position="35"/>
        <end position="53"/>
    </location>
</feature>
<keyword evidence="1" id="KW-1133">Transmembrane helix</keyword>
<evidence type="ECO:0000313" key="3">
    <source>
        <dbReference type="Proteomes" id="UP000316425"/>
    </source>
</evidence>
<gene>
    <name evidence="2" type="ORF">FPQ13_06905</name>
</gene>
<feature type="transmembrane region" description="Helical" evidence="1">
    <location>
        <begin position="7"/>
        <end position="29"/>
    </location>
</feature>
<keyword evidence="1" id="KW-0812">Transmembrane</keyword>
<dbReference type="Pfam" id="PF11151">
    <property type="entry name" value="DUF2929"/>
    <property type="match status" value="1"/>
</dbReference>
<dbReference type="AlphaFoldDB" id="A0A556PMF3"/>
<evidence type="ECO:0000313" key="2">
    <source>
        <dbReference type="EMBL" id="TSJ65529.1"/>
    </source>
</evidence>
<sequence length="60" mass="6351">MRYIGTIVWSFLLSAMIVYVLASMSGASFDLTGTFVLTAVFTLTAVIVGDGILSNDDATN</sequence>
<organism evidence="2 3">
    <name type="scientific">Allobacillus salarius</name>
    <dbReference type="NCBI Taxonomy" id="1955272"/>
    <lineage>
        <taxon>Bacteria</taxon>
        <taxon>Bacillati</taxon>
        <taxon>Bacillota</taxon>
        <taxon>Bacilli</taxon>
        <taxon>Bacillales</taxon>
        <taxon>Bacillaceae</taxon>
        <taxon>Allobacillus</taxon>
    </lineage>
</organism>
<dbReference type="EMBL" id="VMHE01000009">
    <property type="protein sequence ID" value="TSJ65529.1"/>
    <property type="molecule type" value="Genomic_DNA"/>
</dbReference>
<keyword evidence="3" id="KW-1185">Reference proteome</keyword>
<name>A0A556PMF3_9BACI</name>